<feature type="compositionally biased region" description="Acidic residues" evidence="2">
    <location>
        <begin position="543"/>
        <end position="553"/>
    </location>
</feature>
<dbReference type="InterPro" id="IPR011043">
    <property type="entry name" value="Gal_Oxase/kelch_b-propeller"/>
</dbReference>
<dbReference type="SUPFAM" id="SSF50965">
    <property type="entry name" value="Galactose oxidase, central domain"/>
    <property type="match status" value="1"/>
</dbReference>
<sequence length="812" mass="90273">VKEFKLYVGLSPDHMIQVLHAGLKDDTTPETFSVTHVNRDGATFPTRFIKIVPLSAYGHSFHSSIWYVSVAGVTEPSYVERHRETVVLRQILKHLRERRLLTPYRAVLSRSQIQLEHPIVTALHTSLVLQGNWTEAESLLTQASSAGLFHSYIQSCRPHAQWKRLHGVDADGDVPSRRGGHAMCLDPDNGHIYLFGGWDGSKSLGDFWVYDVTSERWRVISHSTSSEKNGPVARSCHKMVFDTKSGCIYLLGRLGDGDVVSRPEGEDALRRAGERVVGEGRSMPYCSEFFRYHTRGLDAGKWDLLSFDTAASGGPPLIFDHQMVMDCDAQILFVSGGRVVDGDWDSPKYSGLYSYNVRTSKWKLLQPQQTPLPSSQSSISPRFGHSMVLDPLTHTLFIFAGQRDDKYFSDMYAYDVTSNTMTELFSNFSTSGGPDACFTQRAVIDAGLREIYVFCGLTRAQQSSALTVLRSDTPNWVYQYTQPSEPGKWTQILPEPEPESRVGGDGEPSEVPLPRYAHQVVYDEGTKRVYMHGGNAGEGRGMDEEEKENEEVVAGEGNGGGENARTGGDGDGDGDGGNGGGSGNGGMEEERPRVREMRLDDFWVMKLIRAAPDEVIRRARCQIRRQKFREMCEEQPPLKALRYLQTDVSEVVDHNNPEETSIFRSLLAHLLAPATPLVIDDPSVTSRDVIEPHEPPKKRSRPNTPDEAWTDVIDGDDDGELSPVNPSAGYAPSSPLPPFNTLVGTQKRNRSILQMDEDAEEATFRDGDTKPLSAERFRQRTEVFEGLLVFVGEDAKQPEGSLLDLVDAENGL</sequence>
<feature type="non-terminal residue" evidence="4">
    <location>
        <position position="812"/>
    </location>
</feature>
<dbReference type="PANTHER" id="PTHR15526:SF5">
    <property type="entry name" value="MUSKELIN"/>
    <property type="match status" value="1"/>
</dbReference>
<evidence type="ECO:0000256" key="1">
    <source>
        <dbReference type="ARBA" id="ARBA00022737"/>
    </source>
</evidence>
<dbReference type="InterPro" id="IPR015915">
    <property type="entry name" value="Kelch-typ_b-propeller"/>
</dbReference>
<evidence type="ECO:0000313" key="4">
    <source>
        <dbReference type="EMBL" id="KIJ07718.1"/>
    </source>
</evidence>
<evidence type="ECO:0000313" key="5">
    <source>
        <dbReference type="Proteomes" id="UP000053647"/>
    </source>
</evidence>
<dbReference type="Pfam" id="PF06588">
    <property type="entry name" value="Muskelin_N"/>
    <property type="match status" value="1"/>
</dbReference>
<feature type="region of interest" description="Disordered" evidence="2">
    <location>
        <begin position="683"/>
        <end position="743"/>
    </location>
</feature>
<accession>A0A0C9T9F5</accession>
<dbReference type="EMBL" id="KN819805">
    <property type="protein sequence ID" value="KIJ07718.1"/>
    <property type="molecule type" value="Genomic_DNA"/>
</dbReference>
<dbReference type="Pfam" id="PF24681">
    <property type="entry name" value="Kelch_KLHDC2_KLHL20_DRC7"/>
    <property type="match status" value="2"/>
</dbReference>
<organism evidence="4 5">
    <name type="scientific">Paxillus involutus ATCC 200175</name>
    <dbReference type="NCBI Taxonomy" id="664439"/>
    <lineage>
        <taxon>Eukaryota</taxon>
        <taxon>Fungi</taxon>
        <taxon>Dikarya</taxon>
        <taxon>Basidiomycota</taxon>
        <taxon>Agaricomycotina</taxon>
        <taxon>Agaricomycetes</taxon>
        <taxon>Agaricomycetidae</taxon>
        <taxon>Boletales</taxon>
        <taxon>Paxilineae</taxon>
        <taxon>Paxillaceae</taxon>
        <taxon>Paxillus</taxon>
    </lineage>
</organism>
<dbReference type="GO" id="GO:0005737">
    <property type="term" value="C:cytoplasm"/>
    <property type="evidence" value="ECO:0007669"/>
    <property type="project" value="TreeGrafter"/>
</dbReference>
<dbReference type="OrthoDB" id="10052615at2759"/>
<feature type="region of interest" description="Disordered" evidence="2">
    <location>
        <begin position="487"/>
        <end position="512"/>
    </location>
</feature>
<dbReference type="Gene3D" id="2.120.10.80">
    <property type="entry name" value="Kelch-type beta propeller"/>
    <property type="match status" value="2"/>
</dbReference>
<reference evidence="5" key="2">
    <citation type="submission" date="2015-01" db="EMBL/GenBank/DDBJ databases">
        <title>Evolutionary Origins and Diversification of the Mycorrhizal Mutualists.</title>
        <authorList>
            <consortium name="DOE Joint Genome Institute"/>
            <consortium name="Mycorrhizal Genomics Consortium"/>
            <person name="Kohler A."/>
            <person name="Kuo A."/>
            <person name="Nagy L.G."/>
            <person name="Floudas D."/>
            <person name="Copeland A."/>
            <person name="Barry K.W."/>
            <person name="Cichocki N."/>
            <person name="Veneault-Fourrey C."/>
            <person name="LaButti K."/>
            <person name="Lindquist E.A."/>
            <person name="Lipzen A."/>
            <person name="Lundell T."/>
            <person name="Morin E."/>
            <person name="Murat C."/>
            <person name="Riley R."/>
            <person name="Ohm R."/>
            <person name="Sun H."/>
            <person name="Tunlid A."/>
            <person name="Henrissat B."/>
            <person name="Grigoriev I.V."/>
            <person name="Hibbett D.S."/>
            <person name="Martin F."/>
        </authorList>
    </citation>
    <scope>NUCLEOTIDE SEQUENCE [LARGE SCALE GENOMIC DNA]</scope>
    <source>
        <strain evidence="5">ATCC 200175</strain>
    </source>
</reference>
<dbReference type="InterPro" id="IPR052456">
    <property type="entry name" value="CTLH_complex_component"/>
</dbReference>
<evidence type="ECO:0000256" key="2">
    <source>
        <dbReference type="SAM" id="MobiDB-lite"/>
    </source>
</evidence>
<keyword evidence="5" id="KW-1185">Reference proteome</keyword>
<dbReference type="PANTHER" id="PTHR15526">
    <property type="entry name" value="MUSKELIN"/>
    <property type="match status" value="1"/>
</dbReference>
<reference evidence="4 5" key="1">
    <citation type="submission" date="2014-06" db="EMBL/GenBank/DDBJ databases">
        <authorList>
            <consortium name="DOE Joint Genome Institute"/>
            <person name="Kuo A."/>
            <person name="Kohler A."/>
            <person name="Nagy L.G."/>
            <person name="Floudas D."/>
            <person name="Copeland A."/>
            <person name="Barry K.W."/>
            <person name="Cichocki N."/>
            <person name="Veneault-Fourrey C."/>
            <person name="LaButti K."/>
            <person name="Lindquist E.A."/>
            <person name="Lipzen A."/>
            <person name="Lundell T."/>
            <person name="Morin E."/>
            <person name="Murat C."/>
            <person name="Sun H."/>
            <person name="Tunlid A."/>
            <person name="Henrissat B."/>
            <person name="Grigoriev I.V."/>
            <person name="Hibbett D.S."/>
            <person name="Martin F."/>
            <person name="Nordberg H.P."/>
            <person name="Cantor M.N."/>
            <person name="Hua S.X."/>
        </authorList>
    </citation>
    <scope>NUCLEOTIDE SEQUENCE [LARGE SCALE GENOMIC DNA]</scope>
    <source>
        <strain evidence="4 5">ATCC 200175</strain>
    </source>
</reference>
<evidence type="ECO:0000259" key="3">
    <source>
        <dbReference type="Pfam" id="PF06588"/>
    </source>
</evidence>
<dbReference type="HOGENOM" id="CLU_004210_0_0_1"/>
<dbReference type="AlphaFoldDB" id="A0A0C9T9F5"/>
<gene>
    <name evidence="4" type="ORF">PAXINDRAFT_89958</name>
</gene>
<feature type="region of interest" description="Disordered" evidence="2">
    <location>
        <begin position="532"/>
        <end position="592"/>
    </location>
</feature>
<name>A0A0C9T9F5_PAXIN</name>
<dbReference type="Proteomes" id="UP000053647">
    <property type="component" value="Unassembled WGS sequence"/>
</dbReference>
<feature type="domain" description="Muskelin N-terminal" evidence="3">
    <location>
        <begin position="1"/>
        <end position="118"/>
    </location>
</feature>
<proteinExistence type="predicted"/>
<protein>
    <recommendedName>
        <fullName evidence="3">Muskelin N-terminal domain-containing protein</fullName>
    </recommendedName>
</protein>
<dbReference type="InterPro" id="IPR010565">
    <property type="entry name" value="Muskelin_N"/>
</dbReference>
<keyword evidence="1" id="KW-0677">Repeat</keyword>
<feature type="compositionally biased region" description="Basic and acidic residues" evidence="2">
    <location>
        <begin position="688"/>
        <end position="697"/>
    </location>
</feature>
<dbReference type="Gene3D" id="2.60.120.260">
    <property type="entry name" value="Galactose-binding domain-like"/>
    <property type="match status" value="1"/>
</dbReference>
<feature type="compositionally biased region" description="Gly residues" evidence="2">
    <location>
        <begin position="575"/>
        <end position="586"/>
    </location>
</feature>